<evidence type="ECO:0000313" key="3">
    <source>
        <dbReference type="Proteomes" id="UP000315471"/>
    </source>
</evidence>
<dbReference type="InterPro" id="IPR054346">
    <property type="entry name" value="ARPP-2"/>
</dbReference>
<dbReference type="EMBL" id="SJPY01000006">
    <property type="protein sequence ID" value="TWU38729.1"/>
    <property type="molecule type" value="Genomic_DNA"/>
</dbReference>
<dbReference type="RefSeq" id="WP_146601069.1">
    <property type="nucleotide sequence ID" value="NZ_SJPY01000006.1"/>
</dbReference>
<protein>
    <recommendedName>
        <fullName evidence="1">ARG and Rhodanese-Phosphatase-superfamily-associated domain-containing protein</fullName>
    </recommendedName>
</protein>
<accession>A0A5C6DVA6</accession>
<dbReference type="Proteomes" id="UP000315471">
    <property type="component" value="Unassembled WGS sequence"/>
</dbReference>
<evidence type="ECO:0000259" key="1">
    <source>
        <dbReference type="Pfam" id="PF22549"/>
    </source>
</evidence>
<organism evidence="2 3">
    <name type="scientific">Novipirellula aureliae</name>
    <dbReference type="NCBI Taxonomy" id="2527966"/>
    <lineage>
        <taxon>Bacteria</taxon>
        <taxon>Pseudomonadati</taxon>
        <taxon>Planctomycetota</taxon>
        <taxon>Planctomycetia</taxon>
        <taxon>Pirellulales</taxon>
        <taxon>Pirellulaceae</taxon>
        <taxon>Novipirellula</taxon>
    </lineage>
</organism>
<dbReference type="AlphaFoldDB" id="A0A5C6DVA6"/>
<gene>
    <name evidence="2" type="ORF">Q31b_38070</name>
</gene>
<feature type="domain" description="ARG and Rhodanese-Phosphatase-superfamily-associated" evidence="1">
    <location>
        <begin position="11"/>
        <end position="292"/>
    </location>
</feature>
<reference evidence="2 3" key="1">
    <citation type="submission" date="2019-02" db="EMBL/GenBank/DDBJ databases">
        <title>Deep-cultivation of Planctomycetes and their phenomic and genomic characterization uncovers novel biology.</title>
        <authorList>
            <person name="Wiegand S."/>
            <person name="Jogler M."/>
            <person name="Boedeker C."/>
            <person name="Pinto D."/>
            <person name="Vollmers J."/>
            <person name="Rivas-Marin E."/>
            <person name="Kohn T."/>
            <person name="Peeters S.H."/>
            <person name="Heuer A."/>
            <person name="Rast P."/>
            <person name="Oberbeckmann S."/>
            <person name="Bunk B."/>
            <person name="Jeske O."/>
            <person name="Meyerdierks A."/>
            <person name="Storesund J.E."/>
            <person name="Kallscheuer N."/>
            <person name="Luecker S."/>
            <person name="Lage O.M."/>
            <person name="Pohl T."/>
            <person name="Merkel B.J."/>
            <person name="Hornburger P."/>
            <person name="Mueller R.-W."/>
            <person name="Bruemmer F."/>
            <person name="Labrenz M."/>
            <person name="Spormann A.M."/>
            <person name="Op Den Camp H."/>
            <person name="Overmann J."/>
            <person name="Amann R."/>
            <person name="Jetten M.S.M."/>
            <person name="Mascher T."/>
            <person name="Medema M.H."/>
            <person name="Devos D.P."/>
            <person name="Kaster A.-K."/>
            <person name="Ovreas L."/>
            <person name="Rohde M."/>
            <person name="Galperin M.Y."/>
            <person name="Jogler C."/>
        </authorList>
    </citation>
    <scope>NUCLEOTIDE SEQUENCE [LARGE SCALE GENOMIC DNA]</scope>
    <source>
        <strain evidence="2 3">Q31b</strain>
    </source>
</reference>
<sequence>MSDRARVLKGLQLDGLTMAPPQVLGGVRLVPLLRDSQRDDLRLSRRVYPENFACVEVDPKTVYTSYVPHGLVANWTTDGGAVYGSQMSQAAKKKDGKSYGQFITARNMSCRGLRKMARREGKTQLRFLPLHVAMEGLLALHFGGPDIAWTEYSTAVMRSGLSPRSETVVSGDQIAGLDDALRLFEIHENQVGMLIFVSDDLASAFVVPHRDDYAALHHTLITDFYGELIWQYGFYATENRIAPEPIDVDSIDSIADLRREIDALRTRWSEMNAMMAPAMINRVYRSERVYRFKPFNLERFISDLDPSAENHIGEAIYADDGTLQYMKTYRLSSSQTRRAYLLSQLAGHDWNLELCALALGCRKNELILRLENAGFGYMLHQHVLDGARAKEKRLLS</sequence>
<proteinExistence type="predicted"/>
<dbReference type="Pfam" id="PF22549">
    <property type="entry name" value="ARPP-2"/>
    <property type="match status" value="1"/>
</dbReference>
<dbReference type="OrthoDB" id="5487146at2"/>
<evidence type="ECO:0000313" key="2">
    <source>
        <dbReference type="EMBL" id="TWU38729.1"/>
    </source>
</evidence>
<keyword evidence="3" id="KW-1185">Reference proteome</keyword>
<name>A0A5C6DVA6_9BACT</name>
<comment type="caution">
    <text evidence="2">The sequence shown here is derived from an EMBL/GenBank/DDBJ whole genome shotgun (WGS) entry which is preliminary data.</text>
</comment>